<evidence type="ECO:0000259" key="1">
    <source>
        <dbReference type="SMART" id="SM01007"/>
    </source>
</evidence>
<dbReference type="GO" id="GO:0051015">
    <property type="term" value="F:actin filament binding"/>
    <property type="evidence" value="ECO:0007669"/>
    <property type="project" value="TreeGrafter"/>
</dbReference>
<dbReference type="AlphaFoldDB" id="A0AAN8N0I4"/>
<accession>A0AAN8N0I4</accession>
<gene>
    <name evidence="2" type="ORF">TWF506_004335</name>
</gene>
<evidence type="ECO:0000313" key="3">
    <source>
        <dbReference type="Proteomes" id="UP001307849"/>
    </source>
</evidence>
<dbReference type="NCBIfam" id="NF004855">
    <property type="entry name" value="PRK06208.1"/>
    <property type="match status" value="1"/>
</dbReference>
<dbReference type="GO" id="GO:0005856">
    <property type="term" value="C:cytoskeleton"/>
    <property type="evidence" value="ECO:0007669"/>
    <property type="project" value="TreeGrafter"/>
</dbReference>
<name>A0AAN8N0I4_9PEZI</name>
<dbReference type="Proteomes" id="UP001307849">
    <property type="component" value="Unassembled WGS sequence"/>
</dbReference>
<dbReference type="EMBL" id="JAVHJM010000014">
    <property type="protein sequence ID" value="KAK6498093.1"/>
    <property type="molecule type" value="Genomic_DNA"/>
</dbReference>
<dbReference type="InterPro" id="IPR051017">
    <property type="entry name" value="Aldolase-II_Adducin_sf"/>
</dbReference>
<dbReference type="PANTHER" id="PTHR10672:SF41">
    <property type="entry name" value="CLASS II ALDOLASE_ADDUCIN DOMAIN PROTEIN (AFU_ORTHOLOGUE AFUA_3G01330)"/>
    <property type="match status" value="1"/>
</dbReference>
<reference evidence="2 3" key="1">
    <citation type="submission" date="2019-10" db="EMBL/GenBank/DDBJ databases">
        <authorList>
            <person name="Palmer J.M."/>
        </authorList>
    </citation>
    <scope>NUCLEOTIDE SEQUENCE [LARGE SCALE GENOMIC DNA]</scope>
    <source>
        <strain evidence="2 3">TWF506</strain>
    </source>
</reference>
<keyword evidence="3" id="KW-1185">Reference proteome</keyword>
<dbReference type="Pfam" id="PF00596">
    <property type="entry name" value="Aldolase_II"/>
    <property type="match status" value="1"/>
</dbReference>
<sequence length="337" mass="37351">MLDFLDFFFLLRYSFNSHFLYKSVVFFSPAKYLEQSIFSMASAAVLPTPVNGTSIAVEERPKMEQGQAVKMPTIADIGPPKFDDPYKAREYYKGRLTLAFRIFAKYGFDEGVAGHITFRDPVEPTSFWVNPFGVAWPTLTADDLILVNKEGKVVEGGKVRLLNAAAYMIHHAVHEARPDVMCVAHSHSLYGRAFCALGRNLDITTQDSCAFYNDIALYNQFKGTVLAAEEGRQIASALGSRKAALLQNHGLLTCGKTIESTIFWFMSLEKSCHAQLLADAAAAGRGGVTVKINDDDALETYKTVGTEMAGWFSAKPVFDIMELESRAGSLYGNYLRR</sequence>
<dbReference type="SMART" id="SM01007">
    <property type="entry name" value="Aldolase_II"/>
    <property type="match status" value="1"/>
</dbReference>
<organism evidence="2 3">
    <name type="scientific">Arthrobotrys conoides</name>
    <dbReference type="NCBI Taxonomy" id="74498"/>
    <lineage>
        <taxon>Eukaryota</taxon>
        <taxon>Fungi</taxon>
        <taxon>Dikarya</taxon>
        <taxon>Ascomycota</taxon>
        <taxon>Pezizomycotina</taxon>
        <taxon>Orbiliomycetes</taxon>
        <taxon>Orbiliales</taxon>
        <taxon>Orbiliaceae</taxon>
        <taxon>Arthrobotrys</taxon>
    </lineage>
</organism>
<dbReference type="Gene3D" id="3.40.225.10">
    <property type="entry name" value="Class II aldolase/adducin N-terminal domain"/>
    <property type="match status" value="1"/>
</dbReference>
<comment type="caution">
    <text evidence="2">The sequence shown here is derived from an EMBL/GenBank/DDBJ whole genome shotgun (WGS) entry which is preliminary data.</text>
</comment>
<dbReference type="InterPro" id="IPR001303">
    <property type="entry name" value="Aldolase_II/adducin_N"/>
</dbReference>
<protein>
    <recommendedName>
        <fullName evidence="1">Class II aldolase/adducin N-terminal domain-containing protein</fullName>
    </recommendedName>
</protein>
<feature type="domain" description="Class II aldolase/adducin N-terminal" evidence="1">
    <location>
        <begin position="94"/>
        <end position="276"/>
    </location>
</feature>
<dbReference type="InterPro" id="IPR036409">
    <property type="entry name" value="Aldolase_II/adducin_N_sf"/>
</dbReference>
<dbReference type="SUPFAM" id="SSF53639">
    <property type="entry name" value="AraD/HMP-PK domain-like"/>
    <property type="match status" value="1"/>
</dbReference>
<dbReference type="FunFam" id="3.40.225.10:FF:000009">
    <property type="entry name" value="Class II aldolase/adducin N-terminal"/>
    <property type="match status" value="1"/>
</dbReference>
<dbReference type="PANTHER" id="PTHR10672">
    <property type="entry name" value="ADDUCIN"/>
    <property type="match status" value="1"/>
</dbReference>
<evidence type="ECO:0000313" key="2">
    <source>
        <dbReference type="EMBL" id="KAK6498093.1"/>
    </source>
</evidence>
<proteinExistence type="predicted"/>